<gene>
    <name evidence="1" type="ORF">OCBIM_22012617mg</name>
</gene>
<reference evidence="1" key="1">
    <citation type="submission" date="2015-07" db="EMBL/GenBank/DDBJ databases">
        <title>MeaNS - Measles Nucleotide Surveillance Program.</title>
        <authorList>
            <person name="Tran T."/>
            <person name="Druce J."/>
        </authorList>
    </citation>
    <scope>NUCLEOTIDE SEQUENCE</scope>
    <source>
        <strain evidence="1">UCB-OBI-ISO-001</strain>
        <tissue evidence="1">Gonad</tissue>
    </source>
</reference>
<organism evidence="1">
    <name type="scientific">Octopus bimaculoides</name>
    <name type="common">California two-spotted octopus</name>
    <dbReference type="NCBI Taxonomy" id="37653"/>
    <lineage>
        <taxon>Eukaryota</taxon>
        <taxon>Metazoa</taxon>
        <taxon>Spiralia</taxon>
        <taxon>Lophotrochozoa</taxon>
        <taxon>Mollusca</taxon>
        <taxon>Cephalopoda</taxon>
        <taxon>Coleoidea</taxon>
        <taxon>Octopodiformes</taxon>
        <taxon>Octopoda</taxon>
        <taxon>Incirrata</taxon>
        <taxon>Octopodidae</taxon>
        <taxon>Octopus</taxon>
    </lineage>
</organism>
<name>A0A0L8HKH9_OCTBM</name>
<protein>
    <submittedName>
        <fullName evidence="1">Uncharacterized protein</fullName>
    </submittedName>
</protein>
<proteinExistence type="predicted"/>
<accession>A0A0L8HKH9</accession>
<dbReference type="AlphaFoldDB" id="A0A0L8HKH9"/>
<evidence type="ECO:0000313" key="1">
    <source>
        <dbReference type="EMBL" id="KOF89717.1"/>
    </source>
</evidence>
<dbReference type="EMBL" id="KQ417921">
    <property type="protein sequence ID" value="KOF89717.1"/>
    <property type="molecule type" value="Genomic_DNA"/>
</dbReference>
<sequence>MAHKCNDYVADVSILERTKSSSIEANILKHRLRQAGRVARMNETRLPRQIVYSELSTGRRVHDSPHHRYKDQLGH</sequence>